<reference evidence="8" key="1">
    <citation type="journal article" date="2019" name="Int. J. Syst. Evol. Microbiol.">
        <title>The Global Catalogue of Microorganisms (GCM) 10K type strain sequencing project: providing services to taxonomists for standard genome sequencing and annotation.</title>
        <authorList>
            <consortium name="The Broad Institute Genomics Platform"/>
            <consortium name="The Broad Institute Genome Sequencing Center for Infectious Disease"/>
            <person name="Wu L."/>
            <person name="Ma J."/>
        </authorList>
    </citation>
    <scope>NUCLEOTIDE SEQUENCE [LARGE SCALE GENOMIC DNA]</scope>
    <source>
        <strain evidence="8">CCM 8749</strain>
    </source>
</reference>
<dbReference type="Gene3D" id="3.40.140.10">
    <property type="entry name" value="Cytidine Deaminase, domain 2"/>
    <property type="match status" value="1"/>
</dbReference>
<organism evidence="7 8">
    <name type="scientific">Marinicrinis lubricantis</name>
    <dbReference type="NCBI Taxonomy" id="2086470"/>
    <lineage>
        <taxon>Bacteria</taxon>
        <taxon>Bacillati</taxon>
        <taxon>Bacillota</taxon>
        <taxon>Bacilli</taxon>
        <taxon>Bacillales</taxon>
        <taxon>Paenibacillaceae</taxon>
    </lineage>
</organism>
<sequence length="92" mass="9965">MPQTLAVTGFFNRSASPNYLGEWHSHPSFSLMPSNRDQDSMWEIVNDPSVGANFAILLIVKLEAGELAGSVNLFASGFDVMAGELLFEGDSN</sequence>
<dbReference type="Pfam" id="PF14464">
    <property type="entry name" value="Prok-JAB"/>
    <property type="match status" value="1"/>
</dbReference>
<evidence type="ECO:0000313" key="8">
    <source>
        <dbReference type="Proteomes" id="UP001596250"/>
    </source>
</evidence>
<dbReference type="EMBL" id="JBHSQV010000099">
    <property type="protein sequence ID" value="MFC5986446.1"/>
    <property type="molecule type" value="Genomic_DNA"/>
</dbReference>
<evidence type="ECO:0000256" key="4">
    <source>
        <dbReference type="ARBA" id="ARBA00022833"/>
    </source>
</evidence>
<evidence type="ECO:0000259" key="6">
    <source>
        <dbReference type="Pfam" id="PF14464"/>
    </source>
</evidence>
<accession>A0ABW1IN08</accession>
<dbReference type="Proteomes" id="UP001596250">
    <property type="component" value="Unassembled WGS sequence"/>
</dbReference>
<evidence type="ECO:0000313" key="7">
    <source>
        <dbReference type="EMBL" id="MFC5986446.1"/>
    </source>
</evidence>
<evidence type="ECO:0000256" key="2">
    <source>
        <dbReference type="ARBA" id="ARBA00022723"/>
    </source>
</evidence>
<keyword evidence="8" id="KW-1185">Reference proteome</keyword>
<evidence type="ECO:0000256" key="3">
    <source>
        <dbReference type="ARBA" id="ARBA00022801"/>
    </source>
</evidence>
<protein>
    <submittedName>
        <fullName evidence="7">Mov34/MPN/PAD-1 family protein</fullName>
    </submittedName>
</protein>
<evidence type="ECO:0000256" key="1">
    <source>
        <dbReference type="ARBA" id="ARBA00022670"/>
    </source>
</evidence>
<evidence type="ECO:0000256" key="5">
    <source>
        <dbReference type="ARBA" id="ARBA00023049"/>
    </source>
</evidence>
<keyword evidence="3" id="KW-0378">Hydrolase</keyword>
<comment type="caution">
    <text evidence="7">The sequence shown here is derived from an EMBL/GenBank/DDBJ whole genome shotgun (WGS) entry which is preliminary data.</text>
</comment>
<name>A0ABW1IN08_9BACL</name>
<feature type="domain" description="JAB" evidence="6">
    <location>
        <begin position="16"/>
        <end position="60"/>
    </location>
</feature>
<keyword evidence="4" id="KW-0862">Zinc</keyword>
<proteinExistence type="predicted"/>
<keyword evidence="1" id="KW-0645">Protease</keyword>
<dbReference type="InterPro" id="IPR028090">
    <property type="entry name" value="JAB_dom_prok"/>
</dbReference>
<gene>
    <name evidence="7" type="ORF">ACFPXP_08390</name>
</gene>
<dbReference type="RefSeq" id="WP_379893778.1">
    <property type="nucleotide sequence ID" value="NZ_CBCSCT010000113.1"/>
</dbReference>
<keyword evidence="5" id="KW-0482">Metalloprotease</keyword>
<keyword evidence="2" id="KW-0479">Metal-binding</keyword>
<dbReference type="SUPFAM" id="SSF102712">
    <property type="entry name" value="JAB1/MPN domain"/>
    <property type="match status" value="1"/>
</dbReference>